<gene>
    <name evidence="1" type="ORF">E1832_20270</name>
</gene>
<name>A0A4R5UPT4_9RHOB</name>
<organism evidence="1 2">
    <name type="scientific">Antarcticimicrobium luteum</name>
    <dbReference type="NCBI Taxonomy" id="2547397"/>
    <lineage>
        <taxon>Bacteria</taxon>
        <taxon>Pseudomonadati</taxon>
        <taxon>Pseudomonadota</taxon>
        <taxon>Alphaproteobacteria</taxon>
        <taxon>Rhodobacterales</taxon>
        <taxon>Paracoccaceae</taxon>
        <taxon>Antarcticimicrobium</taxon>
    </lineage>
</organism>
<protein>
    <submittedName>
        <fullName evidence="1">Uncharacterized protein</fullName>
    </submittedName>
</protein>
<reference evidence="1 2" key="1">
    <citation type="submission" date="2019-03" db="EMBL/GenBank/DDBJ databases">
        <title>Ruegeria lutea sp. nov., a novel strain, isolated from marine sediment, the Masan Bay, South Korea.</title>
        <authorList>
            <person name="Kim J."/>
            <person name="Kim D.-Y."/>
            <person name="Lee S.-S."/>
        </authorList>
    </citation>
    <scope>NUCLEOTIDE SEQUENCE [LARGE SCALE GENOMIC DNA]</scope>
    <source>
        <strain evidence="1 2">318-1</strain>
    </source>
</reference>
<dbReference type="EMBL" id="SMUV01000074">
    <property type="protein sequence ID" value="TDK41040.1"/>
    <property type="molecule type" value="Genomic_DNA"/>
</dbReference>
<dbReference type="RefSeq" id="WP_133361610.1">
    <property type="nucleotide sequence ID" value="NZ_SMUV01000074.1"/>
</dbReference>
<evidence type="ECO:0000313" key="2">
    <source>
        <dbReference type="Proteomes" id="UP000295301"/>
    </source>
</evidence>
<sequence>MEDKMVPTPTLNASAVSALTPALTPIGPIGLVDLDSPPIDSEAAALLRCILRPLIARSPSWEALEQALARRGYALAFRNGRLCLTRAPDGPCICSMRYLGAGLRELSARLGRPAVRPLPGHPAAGVLCSRPRG</sequence>
<dbReference type="OrthoDB" id="7866873at2"/>
<dbReference type="AlphaFoldDB" id="A0A4R5UPT4"/>
<proteinExistence type="predicted"/>
<keyword evidence="2" id="KW-1185">Reference proteome</keyword>
<dbReference type="Proteomes" id="UP000295301">
    <property type="component" value="Unassembled WGS sequence"/>
</dbReference>
<evidence type="ECO:0000313" key="1">
    <source>
        <dbReference type="EMBL" id="TDK41040.1"/>
    </source>
</evidence>
<comment type="caution">
    <text evidence="1">The sequence shown here is derived from an EMBL/GenBank/DDBJ whole genome shotgun (WGS) entry which is preliminary data.</text>
</comment>
<accession>A0A4R5UPT4</accession>